<feature type="region of interest" description="Disordered" evidence="5">
    <location>
        <begin position="774"/>
        <end position="793"/>
    </location>
</feature>
<feature type="region of interest" description="Disordered" evidence="5">
    <location>
        <begin position="455"/>
        <end position="474"/>
    </location>
</feature>
<proteinExistence type="predicted"/>
<dbReference type="STRING" id="691883.A0A058Z7N7"/>
<evidence type="ECO:0000256" key="2">
    <source>
        <dbReference type="ARBA" id="ARBA00022771"/>
    </source>
</evidence>
<feature type="compositionally biased region" description="Acidic residues" evidence="5">
    <location>
        <begin position="461"/>
        <end position="474"/>
    </location>
</feature>
<evidence type="ECO:0000256" key="4">
    <source>
        <dbReference type="PROSITE-ProRule" id="PRU00834"/>
    </source>
</evidence>
<keyword evidence="8" id="KW-1185">Reference proteome</keyword>
<dbReference type="InterPro" id="IPR007853">
    <property type="entry name" value="Znf_DNL-typ"/>
</dbReference>
<keyword evidence="2 4" id="KW-0863">Zinc-finger</keyword>
<dbReference type="AlphaFoldDB" id="A0A058Z7N7"/>
<accession>A0A058Z7N7</accession>
<dbReference type="PROSITE" id="PS51501">
    <property type="entry name" value="ZF_DNL"/>
    <property type="match status" value="1"/>
</dbReference>
<protein>
    <recommendedName>
        <fullName evidence="6">DNL-type domain-containing protein</fullName>
    </recommendedName>
</protein>
<dbReference type="PANTHER" id="PTHR20922:SF13">
    <property type="entry name" value="DNL-TYPE ZINC FINGER PROTEIN"/>
    <property type="match status" value="1"/>
</dbReference>
<feature type="domain" description="DNL-type" evidence="6">
    <location>
        <begin position="845"/>
        <end position="951"/>
    </location>
</feature>
<dbReference type="EMBL" id="KB932206">
    <property type="protein sequence ID" value="KCV69512.1"/>
    <property type="molecule type" value="Genomic_DNA"/>
</dbReference>
<organism evidence="7">
    <name type="scientific">Fonticula alba</name>
    <name type="common">Slime mold</name>
    <dbReference type="NCBI Taxonomy" id="691883"/>
    <lineage>
        <taxon>Eukaryota</taxon>
        <taxon>Rotosphaerida</taxon>
        <taxon>Fonticulaceae</taxon>
        <taxon>Fonticula</taxon>
    </lineage>
</organism>
<keyword evidence="3" id="KW-0862">Zinc</keyword>
<dbReference type="GO" id="GO:0050821">
    <property type="term" value="P:protein stabilization"/>
    <property type="evidence" value="ECO:0007669"/>
    <property type="project" value="TreeGrafter"/>
</dbReference>
<keyword evidence="1" id="KW-0479">Metal-binding</keyword>
<evidence type="ECO:0000313" key="7">
    <source>
        <dbReference type="EMBL" id="KCV69512.1"/>
    </source>
</evidence>
<dbReference type="GO" id="GO:0006457">
    <property type="term" value="P:protein folding"/>
    <property type="evidence" value="ECO:0007669"/>
    <property type="project" value="TreeGrafter"/>
</dbReference>
<dbReference type="OrthoDB" id="512667at2759"/>
<feature type="region of interest" description="Disordered" evidence="5">
    <location>
        <begin position="418"/>
        <end position="438"/>
    </location>
</feature>
<dbReference type="GO" id="GO:0005739">
    <property type="term" value="C:mitochondrion"/>
    <property type="evidence" value="ECO:0007669"/>
    <property type="project" value="TreeGrafter"/>
</dbReference>
<dbReference type="RefSeq" id="XP_009496077.1">
    <property type="nucleotide sequence ID" value="XM_009497802.1"/>
</dbReference>
<evidence type="ECO:0000313" key="8">
    <source>
        <dbReference type="Proteomes" id="UP000030693"/>
    </source>
</evidence>
<dbReference type="GO" id="GO:0030150">
    <property type="term" value="P:protein import into mitochondrial matrix"/>
    <property type="evidence" value="ECO:0007669"/>
    <property type="project" value="TreeGrafter"/>
</dbReference>
<dbReference type="PANTHER" id="PTHR20922">
    <property type="entry name" value="DNL-TYPE ZINC FINGER PROTEIN"/>
    <property type="match status" value="1"/>
</dbReference>
<dbReference type="GO" id="GO:0051087">
    <property type="term" value="F:protein-folding chaperone binding"/>
    <property type="evidence" value="ECO:0007669"/>
    <property type="project" value="TreeGrafter"/>
</dbReference>
<gene>
    <name evidence="7" type="ORF">H696_03933</name>
</gene>
<reference evidence="7" key="1">
    <citation type="submission" date="2013-04" db="EMBL/GenBank/DDBJ databases">
        <title>The Genome Sequence of Fonticula alba ATCC 38817.</title>
        <authorList>
            <consortium name="The Broad Institute Genomics Platform"/>
            <person name="Russ C."/>
            <person name="Cuomo C."/>
            <person name="Burger G."/>
            <person name="Gray M.W."/>
            <person name="Holland P.W.H."/>
            <person name="King N."/>
            <person name="Lang F.B.F."/>
            <person name="Roger A.J."/>
            <person name="Ruiz-Trillo I."/>
            <person name="Brown M."/>
            <person name="Walker B."/>
            <person name="Young S."/>
            <person name="Zeng Q."/>
            <person name="Gargeya S."/>
            <person name="Fitzgerald M."/>
            <person name="Haas B."/>
            <person name="Abouelleil A."/>
            <person name="Allen A.W."/>
            <person name="Alvarado L."/>
            <person name="Arachchi H.M."/>
            <person name="Berlin A.M."/>
            <person name="Chapman S.B."/>
            <person name="Gainer-Dewar J."/>
            <person name="Goldberg J."/>
            <person name="Griggs A."/>
            <person name="Gujja S."/>
            <person name="Hansen M."/>
            <person name="Howarth C."/>
            <person name="Imamovic A."/>
            <person name="Ireland A."/>
            <person name="Larimer J."/>
            <person name="McCowan C."/>
            <person name="Murphy C."/>
            <person name="Pearson M."/>
            <person name="Poon T.W."/>
            <person name="Priest M."/>
            <person name="Roberts A."/>
            <person name="Saif S."/>
            <person name="Shea T."/>
            <person name="Sisk P."/>
            <person name="Sykes S."/>
            <person name="Wortman J."/>
            <person name="Nusbaum C."/>
            <person name="Birren B."/>
        </authorList>
    </citation>
    <scope>NUCLEOTIDE SEQUENCE [LARGE SCALE GENOMIC DNA]</scope>
    <source>
        <strain evidence="7">ATCC 38817</strain>
    </source>
</reference>
<name>A0A058Z7N7_FONAL</name>
<evidence type="ECO:0000259" key="6">
    <source>
        <dbReference type="PROSITE" id="PS51501"/>
    </source>
</evidence>
<dbReference type="GO" id="GO:0008270">
    <property type="term" value="F:zinc ion binding"/>
    <property type="evidence" value="ECO:0007669"/>
    <property type="project" value="UniProtKB-KW"/>
</dbReference>
<evidence type="ECO:0000256" key="3">
    <source>
        <dbReference type="ARBA" id="ARBA00022833"/>
    </source>
</evidence>
<dbReference type="eggNOG" id="KOG3277">
    <property type="taxonomic scope" value="Eukaryota"/>
</dbReference>
<dbReference type="Proteomes" id="UP000030693">
    <property type="component" value="Unassembled WGS sequence"/>
</dbReference>
<evidence type="ECO:0000256" key="5">
    <source>
        <dbReference type="SAM" id="MobiDB-lite"/>
    </source>
</evidence>
<evidence type="ECO:0000256" key="1">
    <source>
        <dbReference type="ARBA" id="ARBA00022723"/>
    </source>
</evidence>
<dbReference type="Pfam" id="PF05180">
    <property type="entry name" value="zf-DNL"/>
    <property type="match status" value="1"/>
</dbReference>
<dbReference type="GeneID" id="20528658"/>
<sequence length="970" mass="108365">MLHIISRGAGSSLLRPALRSRPSSWLSSRLSPFASFSTASGDEKENEPPPQPVATLKEAAAAALQASIDKGPPYAPGTSPVFLAGRNTNVDWSKVDMASLPEDRPLTSVYEVGSEAHIQFVHELKDVLWDKLNKIASEKNDGQPPPMTMDQCLERDYRPGHTTLDDFLVVPRIFPSQADLEVNPDGSPDYGRKHQLSSFLPSEPQYHHVPTDIPYSYSELVQMEEAMIRENPSITLDQLVQRFFEICDYPNRFATLVRSIPGLSREQLVEFSRAMSLKDFFHRYDENSFEQWQADFPHLLHTIRGLGVPPRDVFDYLMENTADWREAIKAEPVTDRRSPAELLRSHQSQPMTLADQEAHRRIAEFPASFDDEENSVPEPEELLRHAMFFANISVERMETIHPDRDFDPASLKTLQATPHEPQNLLPPGTEPPPHPSEEWPIDRIEAMAAILEVSPLRPDDDNLSDVDLSDDESGDELLDSIDAAYPSEADLPVPHFSIPPAIQSDVSAFTVPGPDEEQPDEATARREAVWRAPATPIEDMDSIGDYRSSMTHPVNKINSLARLPLLPEAEWAAPEPKDFPAPAPRPVETDEDHFSFHMSTVQDLTDDPMHEVEPDSPKSPFLREVTFRQKQYHENVLAVDVFLNLFMLTGFFQTPAHDDTVREYPVPDPPVDLSYRSRFMAGVESIVRHNAGLPLTPEIVPDPVERLRQLEGAHHHEDIDDIGLAGHSVTTPIINTDPLALLKAQPPGAAQAAALRREAQEEALGQVRLRLPESRPGSEMVGGLTSEAPETMRESQARALPVNAELLAKIRARMPKAVEKGRTQLLIYTCAAEVPITDIVDYMMQPSTHANDKKDHRECGHQNVRFISPEAYTSGLVIARCESCRNLHLVADNLGWFSDQHGPDSTAGPAKPKRLEEMLSATGQTVLRRMELAAAGSDEIPTELAENAALYSQLQSYKMKNLVHIDDMDE</sequence>
<dbReference type="InterPro" id="IPR024158">
    <property type="entry name" value="Mt_import_TIM15"/>
</dbReference>